<dbReference type="EMBL" id="JAAMOX010000001">
    <property type="protein sequence ID" value="NIH53941.1"/>
    <property type="molecule type" value="Genomic_DNA"/>
</dbReference>
<evidence type="ECO:0000259" key="1">
    <source>
        <dbReference type="PROSITE" id="PS51464"/>
    </source>
</evidence>
<sequence length="220" mass="22448">MSHTTPTPEISEHDVIANARAFVARQGAAVTGLADQLDETFASVVRAILALPGKVITTGSGTSGIMAERLAHLLAVSGTPAFYLPCLDALHGGMGAITDGDLVLAFSKGGQSTELVDLVTRLSERGIPTVAVTERPESPFAQAADTVVVVQTRPIDADPGGLIAMGSTLVAGSWGDALASTLMGLRDHSWADVINIHPGGYVGQQTDLPADNGSAAEPGA</sequence>
<evidence type="ECO:0000313" key="2">
    <source>
        <dbReference type="EMBL" id="NIH53941.1"/>
    </source>
</evidence>
<dbReference type="Pfam" id="PF01380">
    <property type="entry name" value="SIS"/>
    <property type="match status" value="1"/>
</dbReference>
<dbReference type="AlphaFoldDB" id="A0A7X5R1M4"/>
<dbReference type="RefSeq" id="WP_208402483.1">
    <property type="nucleotide sequence ID" value="NZ_JAAMOX010000001.1"/>
</dbReference>
<dbReference type="PROSITE" id="PS51464">
    <property type="entry name" value="SIS"/>
    <property type="match status" value="1"/>
</dbReference>
<gene>
    <name evidence="2" type="ORF">FHX76_001809</name>
</gene>
<dbReference type="Proteomes" id="UP000541033">
    <property type="component" value="Unassembled WGS sequence"/>
</dbReference>
<dbReference type="GO" id="GO:0097367">
    <property type="term" value="F:carbohydrate derivative binding"/>
    <property type="evidence" value="ECO:0007669"/>
    <property type="project" value="InterPro"/>
</dbReference>
<dbReference type="SUPFAM" id="SSF53697">
    <property type="entry name" value="SIS domain"/>
    <property type="match status" value="1"/>
</dbReference>
<dbReference type="GO" id="GO:1901135">
    <property type="term" value="P:carbohydrate derivative metabolic process"/>
    <property type="evidence" value="ECO:0007669"/>
    <property type="project" value="InterPro"/>
</dbReference>
<dbReference type="PANTHER" id="PTHR38418:SF2">
    <property type="entry name" value="SUGAR ISOMERASE, KPSF_GUTQ (AFU_ORTHOLOGUE AFUA_6G08860)"/>
    <property type="match status" value="1"/>
</dbReference>
<name>A0A7X5R1M4_9MICO</name>
<dbReference type="InterPro" id="IPR046348">
    <property type="entry name" value="SIS_dom_sf"/>
</dbReference>
<accession>A0A7X5R1M4</accession>
<reference evidence="2 3" key="1">
    <citation type="submission" date="2020-02" db="EMBL/GenBank/DDBJ databases">
        <title>Sequencing the genomes of 1000 actinobacteria strains.</title>
        <authorList>
            <person name="Klenk H.-P."/>
        </authorList>
    </citation>
    <scope>NUCLEOTIDE SEQUENCE [LARGE SCALE GENOMIC DNA]</scope>
    <source>
        <strain evidence="2 3">DSM 27960</strain>
    </source>
</reference>
<comment type="caution">
    <text evidence="2">The sequence shown here is derived from an EMBL/GenBank/DDBJ whole genome shotgun (WGS) entry which is preliminary data.</text>
</comment>
<proteinExistence type="predicted"/>
<dbReference type="GO" id="GO:0019146">
    <property type="term" value="F:arabinose-5-phosphate isomerase activity"/>
    <property type="evidence" value="ECO:0007669"/>
    <property type="project" value="UniProtKB-EC"/>
</dbReference>
<dbReference type="Gene3D" id="3.40.50.10490">
    <property type="entry name" value="Glucose-6-phosphate isomerase like protein, domain 1"/>
    <property type="match status" value="1"/>
</dbReference>
<organism evidence="2 3">
    <name type="scientific">Lysinibacter cavernae</name>
    <dbReference type="NCBI Taxonomy" id="1640652"/>
    <lineage>
        <taxon>Bacteria</taxon>
        <taxon>Bacillati</taxon>
        <taxon>Actinomycetota</taxon>
        <taxon>Actinomycetes</taxon>
        <taxon>Micrococcales</taxon>
        <taxon>Microbacteriaceae</taxon>
        <taxon>Lysinibacter</taxon>
    </lineage>
</organism>
<dbReference type="PANTHER" id="PTHR38418">
    <property type="entry name" value="SUGAR ISOMERASE, KPSF/GUTQ (AFU_ORTHOLOGUE AFUA_6G08860)"/>
    <property type="match status" value="1"/>
</dbReference>
<evidence type="ECO:0000313" key="3">
    <source>
        <dbReference type="Proteomes" id="UP000541033"/>
    </source>
</evidence>
<protein>
    <submittedName>
        <fullName evidence="2">Arabinose-5-phosphate isomerase</fullName>
        <ecNumber evidence="2">5.3.1.13</ecNumber>
    </submittedName>
</protein>
<feature type="domain" description="SIS" evidence="1">
    <location>
        <begin position="44"/>
        <end position="188"/>
    </location>
</feature>
<keyword evidence="2" id="KW-0413">Isomerase</keyword>
<dbReference type="EC" id="5.3.1.13" evidence="2"/>
<keyword evidence="3" id="KW-1185">Reference proteome</keyword>
<dbReference type="InterPro" id="IPR001347">
    <property type="entry name" value="SIS_dom"/>
</dbReference>